<keyword evidence="4" id="KW-1185">Reference proteome</keyword>
<organism evidence="3 4">
    <name type="scientific">Pristionchus mayeri</name>
    <dbReference type="NCBI Taxonomy" id="1317129"/>
    <lineage>
        <taxon>Eukaryota</taxon>
        <taxon>Metazoa</taxon>
        <taxon>Ecdysozoa</taxon>
        <taxon>Nematoda</taxon>
        <taxon>Chromadorea</taxon>
        <taxon>Rhabditida</taxon>
        <taxon>Rhabditina</taxon>
        <taxon>Diplogasteromorpha</taxon>
        <taxon>Diplogasteroidea</taxon>
        <taxon>Neodiplogasteridae</taxon>
        <taxon>Pristionchus</taxon>
    </lineage>
</organism>
<feature type="region of interest" description="Disordered" evidence="1">
    <location>
        <begin position="218"/>
        <end position="243"/>
    </location>
</feature>
<name>A0AAN5D0C0_9BILA</name>
<keyword evidence="2" id="KW-0472">Membrane</keyword>
<gene>
    <name evidence="3" type="ORF">PMAYCL1PPCAC_24558</name>
</gene>
<evidence type="ECO:0000313" key="3">
    <source>
        <dbReference type="EMBL" id="GMR54363.1"/>
    </source>
</evidence>
<evidence type="ECO:0000313" key="4">
    <source>
        <dbReference type="Proteomes" id="UP001328107"/>
    </source>
</evidence>
<dbReference type="Proteomes" id="UP001328107">
    <property type="component" value="Unassembled WGS sequence"/>
</dbReference>
<proteinExistence type="predicted"/>
<feature type="non-terminal residue" evidence="3">
    <location>
        <position position="243"/>
    </location>
</feature>
<accession>A0AAN5D0C0</accession>
<feature type="transmembrane region" description="Helical" evidence="2">
    <location>
        <begin position="12"/>
        <end position="34"/>
    </location>
</feature>
<keyword evidence="2" id="KW-0812">Transmembrane</keyword>
<sequence length="243" mass="26857">MGVSVLAIARVFVVHVVLLLFLLIVISVVIAVVIIEIDAIQIVLLVIGFRLDAVLVDCLGDDHSVRPRLLLRVIHLLSDDLLVLLVLACRPLPVHHRSIHVRRRRSVRLVEQRDHRQQNSTHVLSGIPSLAGQLSTLRVVHGRVKDRDAQVTILKDIRMPDFGGELDGGRRVGVVGREADARLEVTTLQKSSGRSEDADVPREEVVVVNDDVEALDGLRPQTLQLHGESTEGAARTRSSHLQK</sequence>
<evidence type="ECO:0000256" key="1">
    <source>
        <dbReference type="SAM" id="MobiDB-lite"/>
    </source>
</evidence>
<reference evidence="4" key="1">
    <citation type="submission" date="2022-10" db="EMBL/GenBank/DDBJ databases">
        <title>Genome assembly of Pristionchus species.</title>
        <authorList>
            <person name="Yoshida K."/>
            <person name="Sommer R.J."/>
        </authorList>
    </citation>
    <scope>NUCLEOTIDE SEQUENCE [LARGE SCALE GENOMIC DNA]</scope>
    <source>
        <strain evidence="4">RS5460</strain>
    </source>
</reference>
<dbReference type="EMBL" id="BTRK01000005">
    <property type="protein sequence ID" value="GMR54363.1"/>
    <property type="molecule type" value="Genomic_DNA"/>
</dbReference>
<keyword evidence="2" id="KW-1133">Transmembrane helix</keyword>
<evidence type="ECO:0000256" key="2">
    <source>
        <dbReference type="SAM" id="Phobius"/>
    </source>
</evidence>
<comment type="caution">
    <text evidence="3">The sequence shown here is derived from an EMBL/GenBank/DDBJ whole genome shotgun (WGS) entry which is preliminary data.</text>
</comment>
<dbReference type="AlphaFoldDB" id="A0AAN5D0C0"/>
<protein>
    <submittedName>
        <fullName evidence="3">Uncharacterized protein</fullName>
    </submittedName>
</protein>